<gene>
    <name evidence="8" type="ORF">JOD45_000149</name>
</gene>
<dbReference type="Proteomes" id="UP000808914">
    <property type="component" value="Unassembled WGS sequence"/>
</dbReference>
<dbReference type="InterPro" id="IPR051791">
    <property type="entry name" value="Pra-immunoreactive"/>
</dbReference>
<dbReference type="EMBL" id="JAFBER010000001">
    <property type="protein sequence ID" value="MBM7643958.1"/>
    <property type="molecule type" value="Genomic_DNA"/>
</dbReference>
<evidence type="ECO:0000259" key="7">
    <source>
        <dbReference type="Pfam" id="PF06271"/>
    </source>
</evidence>
<evidence type="ECO:0000256" key="2">
    <source>
        <dbReference type="ARBA" id="ARBA00022475"/>
    </source>
</evidence>
<evidence type="ECO:0000256" key="4">
    <source>
        <dbReference type="ARBA" id="ARBA00022989"/>
    </source>
</evidence>
<evidence type="ECO:0000256" key="6">
    <source>
        <dbReference type="SAM" id="Phobius"/>
    </source>
</evidence>
<evidence type="ECO:0000313" key="8">
    <source>
        <dbReference type="EMBL" id="MBM7643958.1"/>
    </source>
</evidence>
<evidence type="ECO:0000256" key="5">
    <source>
        <dbReference type="ARBA" id="ARBA00023136"/>
    </source>
</evidence>
<keyword evidence="2" id="KW-1003">Cell membrane</keyword>
<dbReference type="InterPro" id="IPR010432">
    <property type="entry name" value="RDD"/>
</dbReference>
<dbReference type="RefSeq" id="WP_205001914.1">
    <property type="nucleotide sequence ID" value="NZ_JAFBER010000001.1"/>
</dbReference>
<feature type="transmembrane region" description="Helical" evidence="6">
    <location>
        <begin position="58"/>
        <end position="77"/>
    </location>
</feature>
<evidence type="ECO:0000313" key="9">
    <source>
        <dbReference type="Proteomes" id="UP000808914"/>
    </source>
</evidence>
<dbReference type="PANTHER" id="PTHR36115:SF9">
    <property type="entry name" value="LMO1584 PROTEIN"/>
    <property type="match status" value="1"/>
</dbReference>
<dbReference type="Pfam" id="PF06271">
    <property type="entry name" value="RDD"/>
    <property type="match status" value="1"/>
</dbReference>
<organism evidence="8 9">
    <name type="scientific">Scopulibacillus daqui</name>
    <dbReference type="NCBI Taxonomy" id="1469162"/>
    <lineage>
        <taxon>Bacteria</taxon>
        <taxon>Bacillati</taxon>
        <taxon>Bacillota</taxon>
        <taxon>Bacilli</taxon>
        <taxon>Bacillales</taxon>
        <taxon>Sporolactobacillaceae</taxon>
        <taxon>Scopulibacillus</taxon>
    </lineage>
</organism>
<accession>A0ABS2PVH3</accession>
<sequence>MDVGNTAITEQYAGDANKHAGFWIRFLAVILDGIFVFFAIFVLVFIGELISALTETASIGIIFIIIAYIGAILYQVVLPATQLQGTLGKYILGLKIIHQNGNRIGIGRSICRSLSCTLSGMILYIGYMMAGFTKEKTALHDMICSTYVVYKNK</sequence>
<protein>
    <submittedName>
        <fullName evidence="8">RDD family membrane protein YckC</fullName>
    </submittedName>
</protein>
<evidence type="ECO:0000256" key="3">
    <source>
        <dbReference type="ARBA" id="ARBA00022692"/>
    </source>
</evidence>
<evidence type="ECO:0000256" key="1">
    <source>
        <dbReference type="ARBA" id="ARBA00004651"/>
    </source>
</evidence>
<comment type="subcellular location">
    <subcellularLocation>
        <location evidence="1">Cell membrane</location>
        <topology evidence="1">Multi-pass membrane protein</topology>
    </subcellularLocation>
</comment>
<comment type="caution">
    <text evidence="8">The sequence shown here is derived from an EMBL/GenBank/DDBJ whole genome shotgun (WGS) entry which is preliminary data.</text>
</comment>
<proteinExistence type="predicted"/>
<name>A0ABS2PVH3_9BACL</name>
<keyword evidence="5 6" id="KW-0472">Membrane</keyword>
<keyword evidence="3 6" id="KW-0812">Transmembrane</keyword>
<keyword evidence="9" id="KW-1185">Reference proteome</keyword>
<keyword evidence="4 6" id="KW-1133">Transmembrane helix</keyword>
<reference evidence="8 9" key="1">
    <citation type="submission" date="2021-01" db="EMBL/GenBank/DDBJ databases">
        <title>Genomic Encyclopedia of Type Strains, Phase IV (KMG-IV): sequencing the most valuable type-strain genomes for metagenomic binning, comparative biology and taxonomic classification.</title>
        <authorList>
            <person name="Goeker M."/>
        </authorList>
    </citation>
    <scope>NUCLEOTIDE SEQUENCE [LARGE SCALE GENOMIC DNA]</scope>
    <source>
        <strain evidence="8 9">DSM 28236</strain>
    </source>
</reference>
<feature type="transmembrane region" description="Helical" evidence="6">
    <location>
        <begin position="22"/>
        <end position="46"/>
    </location>
</feature>
<dbReference type="PANTHER" id="PTHR36115">
    <property type="entry name" value="PROLINE-RICH ANTIGEN HOMOLOG-RELATED"/>
    <property type="match status" value="1"/>
</dbReference>
<feature type="domain" description="RDD" evidence="7">
    <location>
        <begin position="20"/>
        <end position="144"/>
    </location>
</feature>